<protein>
    <submittedName>
        <fullName evidence="1">Uncharacterized protein</fullName>
    </submittedName>
</protein>
<reference evidence="1 2" key="1">
    <citation type="submission" date="2015-01" db="EMBL/GenBank/DDBJ databases">
        <title>Evolution of Trichinella species and genotypes.</title>
        <authorList>
            <person name="Korhonen P.K."/>
            <person name="Edoardo P."/>
            <person name="Giuseppe L.R."/>
            <person name="Gasser R.B."/>
        </authorList>
    </citation>
    <scope>NUCLEOTIDE SEQUENCE [LARGE SCALE GENOMIC DNA]</scope>
    <source>
        <strain evidence="1">ISS1029</strain>
    </source>
</reference>
<keyword evidence="2" id="KW-1185">Reference proteome</keyword>
<dbReference type="OrthoDB" id="5919692at2759"/>
<sequence length="270" mass="30006">MKTSWEKLADIDDNIEQQLELASNPTIPLVRVVPFRRMRSSTIAGTVAESLESSLDSYRRQNNQTIIYFNFNIINNTTCTNGFKTNYKIHRQVAHLLLSKSQLLLLLLCASAYSNASSPVHTSAEFTRSRNRVFCSDPSILLKVDKDLLPEISTPGLKHHHLPIIQERKLSNFSASEGFLQPNRNFMSASSTPPLQSVASSSFSLFLQLLIDVTKIFATHHSESFAADRTSTVKECSGPAHRLRDKFAASGVEIASPGNGRKMNDKIGLV</sequence>
<name>A0A0V1GXN1_9BILA</name>
<evidence type="ECO:0000313" key="2">
    <source>
        <dbReference type="Proteomes" id="UP000055024"/>
    </source>
</evidence>
<dbReference type="EMBL" id="JYDP01000213">
    <property type="protein sequence ID" value="KRZ02870.1"/>
    <property type="molecule type" value="Genomic_DNA"/>
</dbReference>
<accession>A0A0V1GXN1</accession>
<organism evidence="1 2">
    <name type="scientific">Trichinella zimbabwensis</name>
    <dbReference type="NCBI Taxonomy" id="268475"/>
    <lineage>
        <taxon>Eukaryota</taxon>
        <taxon>Metazoa</taxon>
        <taxon>Ecdysozoa</taxon>
        <taxon>Nematoda</taxon>
        <taxon>Enoplea</taxon>
        <taxon>Dorylaimia</taxon>
        <taxon>Trichinellida</taxon>
        <taxon>Trichinellidae</taxon>
        <taxon>Trichinella</taxon>
    </lineage>
</organism>
<comment type="caution">
    <text evidence="1">The sequence shown here is derived from an EMBL/GenBank/DDBJ whole genome shotgun (WGS) entry which is preliminary data.</text>
</comment>
<proteinExistence type="predicted"/>
<gene>
    <name evidence="1" type="ORF">T11_15468</name>
</gene>
<evidence type="ECO:0000313" key="1">
    <source>
        <dbReference type="EMBL" id="KRZ02870.1"/>
    </source>
</evidence>
<dbReference type="AlphaFoldDB" id="A0A0V1GXN1"/>
<dbReference type="Proteomes" id="UP000055024">
    <property type="component" value="Unassembled WGS sequence"/>
</dbReference>